<evidence type="ECO:0000313" key="2">
    <source>
        <dbReference type="Proteomes" id="UP000318995"/>
    </source>
</evidence>
<dbReference type="Pfam" id="PF14100">
    <property type="entry name" value="DUF6807"/>
    <property type="match status" value="1"/>
</dbReference>
<protein>
    <recommendedName>
        <fullName evidence="3">Methane oxygenase PmoA</fullName>
    </recommendedName>
</protein>
<evidence type="ECO:0008006" key="3">
    <source>
        <dbReference type="Google" id="ProtNLM"/>
    </source>
</evidence>
<reference evidence="1 2" key="1">
    <citation type="submission" date="2019-02" db="EMBL/GenBank/DDBJ databases">
        <title>Deep-cultivation of Planctomycetes and their phenomic and genomic characterization uncovers novel biology.</title>
        <authorList>
            <person name="Wiegand S."/>
            <person name="Jogler M."/>
            <person name="Boedeker C."/>
            <person name="Pinto D."/>
            <person name="Vollmers J."/>
            <person name="Rivas-Marin E."/>
            <person name="Kohn T."/>
            <person name="Peeters S.H."/>
            <person name="Heuer A."/>
            <person name="Rast P."/>
            <person name="Oberbeckmann S."/>
            <person name="Bunk B."/>
            <person name="Jeske O."/>
            <person name="Meyerdierks A."/>
            <person name="Storesund J.E."/>
            <person name="Kallscheuer N."/>
            <person name="Luecker S."/>
            <person name="Lage O.M."/>
            <person name="Pohl T."/>
            <person name="Merkel B.J."/>
            <person name="Hornburger P."/>
            <person name="Mueller R.-W."/>
            <person name="Bruemmer F."/>
            <person name="Labrenz M."/>
            <person name="Spormann A.M."/>
            <person name="Op Den Camp H."/>
            <person name="Overmann J."/>
            <person name="Amann R."/>
            <person name="Jetten M.S.M."/>
            <person name="Mascher T."/>
            <person name="Medema M.H."/>
            <person name="Devos D.P."/>
            <person name="Kaster A.-K."/>
            <person name="Ovreas L."/>
            <person name="Rohde M."/>
            <person name="Galperin M.Y."/>
            <person name="Jogler C."/>
        </authorList>
    </citation>
    <scope>NUCLEOTIDE SEQUENCE [LARGE SCALE GENOMIC DNA]</scope>
    <source>
        <strain evidence="1 2">Pla111</strain>
    </source>
</reference>
<accession>A0A5C5VQ96</accession>
<dbReference type="EMBL" id="SJPH01000010">
    <property type="protein sequence ID" value="TWT40808.1"/>
    <property type="molecule type" value="Genomic_DNA"/>
</dbReference>
<sequence length="320" mass="34953">MSDPAEIVTERTGDRVRVLIDGLLFAEYQADDVHQPVIWPIHNAAGNAVTRSYPLGPALAGEAKDHPHHRSLWFAHGDVNGHDFWQLKSGPTALPVNRIVHQEFVEVHSAAEPGMPASIITRNQWQAADLPVLSDTRTISFGQTKDGSEAPVRWIDFQITLQATEGPVTLGDTKEGTFGVRVAGPMKVDSRLGGRLVDTAGAQDANAWSSLQPWTLYSGPTRLTDADKEPVDIAAIGMMNHPSSTGGACRWHVRTYGLMAANPFGESDFNEPHRGGRPRLLAAGDSWTFRYRVLVFVGCPDVSRMHDLYNDYAATKVATP</sequence>
<dbReference type="Proteomes" id="UP000318995">
    <property type="component" value="Unassembled WGS sequence"/>
</dbReference>
<organism evidence="1 2">
    <name type="scientific">Botrimarina hoheduenensis</name>
    <dbReference type="NCBI Taxonomy" id="2528000"/>
    <lineage>
        <taxon>Bacteria</taxon>
        <taxon>Pseudomonadati</taxon>
        <taxon>Planctomycetota</taxon>
        <taxon>Planctomycetia</taxon>
        <taxon>Pirellulales</taxon>
        <taxon>Lacipirellulaceae</taxon>
        <taxon>Botrimarina</taxon>
    </lineage>
</organism>
<proteinExistence type="predicted"/>
<gene>
    <name evidence="1" type="ORF">Pla111_32260</name>
</gene>
<name>A0A5C5VQ96_9BACT</name>
<dbReference type="RefSeq" id="WP_197525084.1">
    <property type="nucleotide sequence ID" value="NZ_SJPH01000010.1"/>
</dbReference>
<evidence type="ECO:0000313" key="1">
    <source>
        <dbReference type="EMBL" id="TWT40808.1"/>
    </source>
</evidence>
<comment type="caution">
    <text evidence="1">The sequence shown here is derived from an EMBL/GenBank/DDBJ whole genome shotgun (WGS) entry which is preliminary data.</text>
</comment>
<dbReference type="InterPro" id="IPR029475">
    <property type="entry name" value="DUF6807"/>
</dbReference>
<keyword evidence="2" id="KW-1185">Reference proteome</keyword>
<dbReference type="AlphaFoldDB" id="A0A5C5VQ96"/>